<evidence type="ECO:0000256" key="2">
    <source>
        <dbReference type="ARBA" id="ARBA00023082"/>
    </source>
</evidence>
<dbReference type="NCBIfam" id="TIGR02937">
    <property type="entry name" value="sigma70-ECF"/>
    <property type="match status" value="1"/>
</dbReference>
<evidence type="ECO:0000256" key="4">
    <source>
        <dbReference type="ARBA" id="ARBA00023163"/>
    </source>
</evidence>
<comment type="caution">
    <text evidence="7">The sequence shown here is derived from an EMBL/GenBank/DDBJ whole genome shotgun (WGS) entry which is preliminary data.</text>
</comment>
<gene>
    <name evidence="7" type="ORF">KS419_06355</name>
</gene>
<dbReference type="Pfam" id="PF04542">
    <property type="entry name" value="Sigma70_r2"/>
    <property type="match status" value="1"/>
</dbReference>
<dbReference type="EMBL" id="JAHQCS010000068">
    <property type="protein sequence ID" value="MBU9711349.1"/>
    <property type="molecule type" value="Genomic_DNA"/>
</dbReference>
<keyword evidence="4" id="KW-0804">Transcription</keyword>
<dbReference type="RefSeq" id="WP_217065228.1">
    <property type="nucleotide sequence ID" value="NZ_JAHQCS010000068.1"/>
</dbReference>
<dbReference type="InterPro" id="IPR013249">
    <property type="entry name" value="RNA_pol_sigma70_r4_t2"/>
</dbReference>
<sequence length="179" mass="21518">MGNKENIKNCGKVNEEELTKIIRQVERKLKYVAYKYLKNWTLVEDIIQEVYIKLFINFHSINKNKMKYWLITTTRNQCLDYLRTKHSKFTVPVECPEDLKKVQIPSAENTMIKNLDRKDLLHKIELLPKKYKKIIKLYHLYGLTCREISFLHNISIGTVKTRLYRGRRILRQLMCVKNI</sequence>
<evidence type="ECO:0000256" key="1">
    <source>
        <dbReference type="ARBA" id="ARBA00023015"/>
    </source>
</evidence>
<proteinExistence type="predicted"/>
<dbReference type="Proteomes" id="UP000784880">
    <property type="component" value="Unassembled WGS sequence"/>
</dbReference>
<name>A0ABS6JCE8_9BACI</name>
<keyword evidence="1" id="KW-0805">Transcription regulation</keyword>
<evidence type="ECO:0000259" key="5">
    <source>
        <dbReference type="Pfam" id="PF04542"/>
    </source>
</evidence>
<evidence type="ECO:0000313" key="7">
    <source>
        <dbReference type="EMBL" id="MBU9711349.1"/>
    </source>
</evidence>
<keyword evidence="3" id="KW-0238">DNA-binding</keyword>
<dbReference type="PANTHER" id="PTHR43133">
    <property type="entry name" value="RNA POLYMERASE ECF-TYPE SIGMA FACTO"/>
    <property type="match status" value="1"/>
</dbReference>
<feature type="domain" description="RNA polymerase sigma-70 region 2" evidence="5">
    <location>
        <begin position="22"/>
        <end position="85"/>
    </location>
</feature>
<dbReference type="InterPro" id="IPR039425">
    <property type="entry name" value="RNA_pol_sigma-70-like"/>
</dbReference>
<dbReference type="Pfam" id="PF08281">
    <property type="entry name" value="Sigma70_r4_2"/>
    <property type="match status" value="1"/>
</dbReference>
<protein>
    <submittedName>
        <fullName evidence="7">Sigma-70 family RNA polymerase sigma factor</fullName>
    </submittedName>
</protein>
<reference evidence="7 8" key="1">
    <citation type="submission" date="2021-06" db="EMBL/GenBank/DDBJ databases">
        <title>Bacillus sp. RD4P76, an endophyte from a halophyte.</title>
        <authorList>
            <person name="Sun J.-Q."/>
        </authorList>
    </citation>
    <scope>NUCLEOTIDE SEQUENCE [LARGE SCALE GENOMIC DNA]</scope>
    <source>
        <strain evidence="7 8">CGMCC 1.15917</strain>
    </source>
</reference>
<accession>A0ABS6JCE8</accession>
<keyword evidence="2" id="KW-0731">Sigma factor</keyword>
<evidence type="ECO:0000259" key="6">
    <source>
        <dbReference type="Pfam" id="PF08281"/>
    </source>
</evidence>
<dbReference type="InterPro" id="IPR007627">
    <property type="entry name" value="RNA_pol_sigma70_r2"/>
</dbReference>
<keyword evidence="8" id="KW-1185">Reference proteome</keyword>
<dbReference type="InterPro" id="IPR014284">
    <property type="entry name" value="RNA_pol_sigma-70_dom"/>
</dbReference>
<evidence type="ECO:0000256" key="3">
    <source>
        <dbReference type="ARBA" id="ARBA00023125"/>
    </source>
</evidence>
<organism evidence="7 8">
    <name type="scientific">Evansella tamaricis</name>
    <dbReference type="NCBI Taxonomy" id="2069301"/>
    <lineage>
        <taxon>Bacteria</taxon>
        <taxon>Bacillati</taxon>
        <taxon>Bacillota</taxon>
        <taxon>Bacilli</taxon>
        <taxon>Bacillales</taxon>
        <taxon>Bacillaceae</taxon>
        <taxon>Evansella</taxon>
    </lineage>
</organism>
<dbReference type="PANTHER" id="PTHR43133:SF8">
    <property type="entry name" value="RNA POLYMERASE SIGMA FACTOR HI_1459-RELATED"/>
    <property type="match status" value="1"/>
</dbReference>
<feature type="domain" description="RNA polymerase sigma factor 70 region 4 type 2" evidence="6">
    <location>
        <begin position="119"/>
        <end position="168"/>
    </location>
</feature>
<evidence type="ECO:0000313" key="8">
    <source>
        <dbReference type="Proteomes" id="UP000784880"/>
    </source>
</evidence>